<evidence type="ECO:0000256" key="4">
    <source>
        <dbReference type="ARBA" id="ARBA00022723"/>
    </source>
</evidence>
<dbReference type="PANTHER" id="PTHR24305:SF232">
    <property type="entry name" value="P450, PUTATIVE (EUROFUNG)-RELATED"/>
    <property type="match status" value="1"/>
</dbReference>
<reference evidence="8" key="1">
    <citation type="submission" date="2020-03" db="EMBL/GenBank/DDBJ databases">
        <title>Draft Genome Sequence of Cylindrodendrum hubeiense.</title>
        <authorList>
            <person name="Buettner E."/>
            <person name="Kellner H."/>
        </authorList>
    </citation>
    <scope>NUCLEOTIDE SEQUENCE</scope>
    <source>
        <strain evidence="8">IHI 201604</strain>
    </source>
</reference>
<dbReference type="Gene3D" id="1.10.630.10">
    <property type="entry name" value="Cytochrome P450"/>
    <property type="match status" value="1"/>
</dbReference>
<evidence type="ECO:0000313" key="8">
    <source>
        <dbReference type="EMBL" id="KAF7556956.1"/>
    </source>
</evidence>
<keyword evidence="5 6" id="KW-0408">Iron</keyword>
<evidence type="ECO:0000256" key="6">
    <source>
        <dbReference type="PIRSR" id="PIRSR602401-1"/>
    </source>
</evidence>
<keyword evidence="7" id="KW-0560">Oxidoreductase</keyword>
<comment type="caution">
    <text evidence="8">The sequence shown here is derived from an EMBL/GenBank/DDBJ whole genome shotgun (WGS) entry which is preliminary data.</text>
</comment>
<dbReference type="Pfam" id="PF00067">
    <property type="entry name" value="p450"/>
    <property type="match status" value="1"/>
</dbReference>
<organism evidence="8 9">
    <name type="scientific">Cylindrodendrum hubeiense</name>
    <dbReference type="NCBI Taxonomy" id="595255"/>
    <lineage>
        <taxon>Eukaryota</taxon>
        <taxon>Fungi</taxon>
        <taxon>Dikarya</taxon>
        <taxon>Ascomycota</taxon>
        <taxon>Pezizomycotina</taxon>
        <taxon>Sordariomycetes</taxon>
        <taxon>Hypocreomycetidae</taxon>
        <taxon>Hypocreales</taxon>
        <taxon>Nectriaceae</taxon>
        <taxon>Cylindrodendrum</taxon>
    </lineage>
</organism>
<comment type="similarity">
    <text evidence="2 7">Belongs to the cytochrome P450 family.</text>
</comment>
<evidence type="ECO:0000256" key="7">
    <source>
        <dbReference type="RuleBase" id="RU000461"/>
    </source>
</evidence>
<keyword evidence="4 6" id="KW-0479">Metal-binding</keyword>
<evidence type="ECO:0000256" key="5">
    <source>
        <dbReference type="ARBA" id="ARBA00023004"/>
    </source>
</evidence>
<dbReference type="EMBL" id="JAANBB010000008">
    <property type="protein sequence ID" value="KAF7556956.1"/>
    <property type="molecule type" value="Genomic_DNA"/>
</dbReference>
<dbReference type="GO" id="GO:0016705">
    <property type="term" value="F:oxidoreductase activity, acting on paired donors, with incorporation or reduction of molecular oxygen"/>
    <property type="evidence" value="ECO:0007669"/>
    <property type="project" value="InterPro"/>
</dbReference>
<keyword evidence="3 6" id="KW-0349">Heme</keyword>
<keyword evidence="7" id="KW-0503">Monooxygenase</keyword>
<dbReference type="InterPro" id="IPR017972">
    <property type="entry name" value="Cyt_P450_CS"/>
</dbReference>
<protein>
    <recommendedName>
        <fullName evidence="10">Pisatin demethylase</fullName>
    </recommendedName>
</protein>
<gene>
    <name evidence="8" type="ORF">G7Z17_g1011</name>
</gene>
<proteinExistence type="inferred from homology"/>
<dbReference type="PRINTS" id="PR00385">
    <property type="entry name" value="P450"/>
</dbReference>
<comment type="cofactor">
    <cofactor evidence="1 6">
        <name>heme</name>
        <dbReference type="ChEBI" id="CHEBI:30413"/>
    </cofactor>
</comment>
<dbReference type="InterPro" id="IPR036396">
    <property type="entry name" value="Cyt_P450_sf"/>
</dbReference>
<name>A0A9P5HJ53_9HYPO</name>
<dbReference type="OrthoDB" id="3934656at2759"/>
<accession>A0A9P5HJ53</accession>
<dbReference type="Proteomes" id="UP000722485">
    <property type="component" value="Unassembled WGS sequence"/>
</dbReference>
<evidence type="ECO:0000256" key="1">
    <source>
        <dbReference type="ARBA" id="ARBA00001971"/>
    </source>
</evidence>
<dbReference type="PANTHER" id="PTHR24305">
    <property type="entry name" value="CYTOCHROME P450"/>
    <property type="match status" value="1"/>
</dbReference>
<dbReference type="InterPro" id="IPR002401">
    <property type="entry name" value="Cyt_P450_E_grp-I"/>
</dbReference>
<dbReference type="AlphaFoldDB" id="A0A9P5HJ53"/>
<evidence type="ECO:0000256" key="2">
    <source>
        <dbReference type="ARBA" id="ARBA00010617"/>
    </source>
</evidence>
<dbReference type="GO" id="GO:0020037">
    <property type="term" value="F:heme binding"/>
    <property type="evidence" value="ECO:0007669"/>
    <property type="project" value="InterPro"/>
</dbReference>
<dbReference type="InterPro" id="IPR050121">
    <property type="entry name" value="Cytochrome_P450_monoxygenase"/>
</dbReference>
<evidence type="ECO:0000256" key="3">
    <source>
        <dbReference type="ARBA" id="ARBA00022617"/>
    </source>
</evidence>
<feature type="binding site" description="axial binding residue" evidence="6">
    <location>
        <position position="361"/>
    </location>
    <ligand>
        <name>heme</name>
        <dbReference type="ChEBI" id="CHEBI:30413"/>
    </ligand>
    <ligandPart>
        <name>Fe</name>
        <dbReference type="ChEBI" id="CHEBI:18248"/>
    </ligandPart>
</feature>
<dbReference type="PROSITE" id="PS00086">
    <property type="entry name" value="CYTOCHROME_P450"/>
    <property type="match status" value="1"/>
</dbReference>
<sequence>MLSRLIQTNFYRNSSSFVNGKITYHMFSEIDNEKHARLKRPVVHHYSASKVRVMEPLVDKVLLEFCDHLQKRFVNPEKACDFGNWLAYFAWDFLGAVTFSKKFGYMEEGYDFDGTLAIADKAIDYLGVCGQMPWLDYCLDKNPVYPLGPPNIANVTRIAIERLTIRSKGEDTEFRPDRPDFLQYFMESKESHPKFVNDTTIVGYTLLNLLAGADTTTITMKALFYYCLKNKPAWEKLQAEVRSNLQPGTPASHSAMRALPYLEAVINETLRYHPAVSMPMERIVPQGGLALSDGSVVPAGSVVGMNPYIVGRNKVMFGSDADEFRPERWLQQNDESDAAFKERLQRWGSGNINFGGGSRICLGRNLSMMEVYKVVPTLIATFDFELSDPNEQWWTCSRWFFRAKGVTCNIRARSGE</sequence>
<evidence type="ECO:0008006" key="10">
    <source>
        <dbReference type="Google" id="ProtNLM"/>
    </source>
</evidence>
<dbReference type="PRINTS" id="PR00463">
    <property type="entry name" value="EP450I"/>
</dbReference>
<dbReference type="CDD" id="cd11060">
    <property type="entry name" value="CYP57A1-like"/>
    <property type="match status" value="1"/>
</dbReference>
<dbReference type="GO" id="GO:0004497">
    <property type="term" value="F:monooxygenase activity"/>
    <property type="evidence" value="ECO:0007669"/>
    <property type="project" value="UniProtKB-KW"/>
</dbReference>
<dbReference type="InterPro" id="IPR001128">
    <property type="entry name" value="Cyt_P450"/>
</dbReference>
<keyword evidence="9" id="KW-1185">Reference proteome</keyword>
<evidence type="ECO:0000313" key="9">
    <source>
        <dbReference type="Proteomes" id="UP000722485"/>
    </source>
</evidence>
<dbReference type="GO" id="GO:0005506">
    <property type="term" value="F:iron ion binding"/>
    <property type="evidence" value="ECO:0007669"/>
    <property type="project" value="InterPro"/>
</dbReference>
<dbReference type="SUPFAM" id="SSF48264">
    <property type="entry name" value="Cytochrome P450"/>
    <property type="match status" value="1"/>
</dbReference>